<keyword evidence="5" id="KW-1185">Reference proteome</keyword>
<accession>A0A517PCB1</accession>
<dbReference type="Pfam" id="PF13559">
    <property type="entry name" value="DUF4129"/>
    <property type="match status" value="1"/>
</dbReference>
<dbReference type="InterPro" id="IPR052901">
    <property type="entry name" value="Bact_TGase-like"/>
</dbReference>
<feature type="region of interest" description="Disordered" evidence="1">
    <location>
        <begin position="424"/>
        <end position="459"/>
    </location>
</feature>
<feature type="transmembrane region" description="Helical" evidence="2">
    <location>
        <begin position="676"/>
        <end position="698"/>
    </location>
</feature>
<keyword evidence="4" id="KW-0808">Transferase</keyword>
<dbReference type="EC" id="2.3.2.13" evidence="4"/>
<dbReference type="Pfam" id="PF11992">
    <property type="entry name" value="TgpA_N"/>
    <property type="match status" value="1"/>
</dbReference>
<feature type="transmembrane region" description="Helical" evidence="2">
    <location>
        <begin position="113"/>
        <end position="129"/>
    </location>
</feature>
<proteinExistence type="predicted"/>
<keyword evidence="2" id="KW-0812">Transmembrane</keyword>
<reference evidence="4 5" key="1">
    <citation type="submission" date="2019-02" db="EMBL/GenBank/DDBJ databases">
        <title>Deep-cultivation of Planctomycetes and their phenomic and genomic characterization uncovers novel biology.</title>
        <authorList>
            <person name="Wiegand S."/>
            <person name="Jogler M."/>
            <person name="Boedeker C."/>
            <person name="Pinto D."/>
            <person name="Vollmers J."/>
            <person name="Rivas-Marin E."/>
            <person name="Kohn T."/>
            <person name="Peeters S.H."/>
            <person name="Heuer A."/>
            <person name="Rast P."/>
            <person name="Oberbeckmann S."/>
            <person name="Bunk B."/>
            <person name="Jeske O."/>
            <person name="Meyerdierks A."/>
            <person name="Storesund J.E."/>
            <person name="Kallscheuer N."/>
            <person name="Luecker S."/>
            <person name="Lage O.M."/>
            <person name="Pohl T."/>
            <person name="Merkel B.J."/>
            <person name="Hornburger P."/>
            <person name="Mueller R.-W."/>
            <person name="Bruemmer F."/>
            <person name="Labrenz M."/>
            <person name="Spormann A.M."/>
            <person name="Op den Camp H."/>
            <person name="Overmann J."/>
            <person name="Amann R."/>
            <person name="Jetten M.S.M."/>
            <person name="Mascher T."/>
            <person name="Medema M.H."/>
            <person name="Devos D.P."/>
            <person name="Kaster A.-K."/>
            <person name="Ovreas L."/>
            <person name="Rohde M."/>
            <person name="Galperin M.Y."/>
            <person name="Jogler C."/>
        </authorList>
    </citation>
    <scope>NUCLEOTIDE SEQUENCE [LARGE SCALE GENOMIC DNA]</scope>
    <source>
        <strain evidence="4 5">CA12</strain>
    </source>
</reference>
<dbReference type="InterPro" id="IPR021878">
    <property type="entry name" value="TgpA_N"/>
</dbReference>
<gene>
    <name evidence="4" type="primary">tgpA_2</name>
    <name evidence="4" type="ORF">CA12_30910</name>
</gene>
<dbReference type="InterPro" id="IPR038765">
    <property type="entry name" value="Papain-like_cys_pep_sf"/>
</dbReference>
<dbReference type="Gene3D" id="3.10.620.30">
    <property type="match status" value="1"/>
</dbReference>
<dbReference type="SMART" id="SM00460">
    <property type="entry name" value="TGc"/>
    <property type="match status" value="1"/>
</dbReference>
<feature type="transmembrane region" description="Helical" evidence="2">
    <location>
        <begin position="160"/>
        <end position="180"/>
    </location>
</feature>
<dbReference type="InterPro" id="IPR002931">
    <property type="entry name" value="Transglutaminase-like"/>
</dbReference>
<sequence length="801" mass="86145">MTSAPAATLSPVPAPPALWRVWLLGTGQRTPVAPAEAAVGPVATAAAAGAMLALGEGDPWPAALTPGIVLGAHLLVDRMRAFHLPGLIANLLGLAAAALAVTELTSGEIEARLLFGAHLLVYLTWIISLQKKTFKVCWSLVALAVLQVAVASVLTAGVQFGLALAGFLALTLWALTNLSARWPDADRLRAPGREAAPPRTASVVRAGRVGVDDAGASGRTVAAVGGVALALGLAIFLLMPRMWLSRRPPMDPTRSSGISAAYTGFSGEVRLGALGEILESRELAFEVEVERPRQGHSLETNDVVAVFGTEEPLFRGRALDRYVQGRWSDSLGARESIDSIPRKPPASATVTAVERYRLRPIGDEVLFHAGRAAAVTFPQSPDERAEQRALDGLLLRPRSLANSAEVEYVVYSVEPTLEAPEPLYLDGRMRKPPPPPPGPASPGELRRLQRYGPREPLPGPLRQRYLQWPEELPAVTAAAEAALAGTEDGSRLRTAERCTSYLRDSGRFGYSLDLSVQDPTIDAVEDFLANKRVGHCEYFATALALMLRDRDIPSRVVTGFKGGDLNGATRRLEVQQRHAHAWVEGHVNGRWTTFDPTPAAARQESVAASGPRFAGLMAAMNEVEAVWAEYVVRMSLDRQRATFGQPFAAAWDRFRNAARELIGGEDGSGPRFDGRAGAVVAAALLALAGLGWAGRGLLARRWQGRRERRARESAVRFWRRFVRVAARRGVAPGDAETPSEFAARATAAWADRLDGDLAALPAAAAAEFYAVRFGASVLPPERVAQLSAGLDRLEERLRDRR</sequence>
<dbReference type="PANTHER" id="PTHR42736">
    <property type="entry name" value="PROTEIN-GLUTAMINE GAMMA-GLUTAMYLTRANSFERASE"/>
    <property type="match status" value="1"/>
</dbReference>
<evidence type="ECO:0000313" key="5">
    <source>
        <dbReference type="Proteomes" id="UP000318741"/>
    </source>
</evidence>
<name>A0A517PCB1_9PLAN</name>
<dbReference type="AlphaFoldDB" id="A0A517PCB1"/>
<evidence type="ECO:0000313" key="4">
    <source>
        <dbReference type="EMBL" id="QDT16981.1"/>
    </source>
</evidence>
<evidence type="ECO:0000256" key="1">
    <source>
        <dbReference type="SAM" id="MobiDB-lite"/>
    </source>
</evidence>
<dbReference type="GO" id="GO:0003810">
    <property type="term" value="F:protein-glutamine gamma-glutamyltransferase activity"/>
    <property type="evidence" value="ECO:0007669"/>
    <property type="project" value="UniProtKB-EC"/>
</dbReference>
<dbReference type="PANTHER" id="PTHR42736:SF1">
    <property type="entry name" value="PROTEIN-GLUTAMINE GAMMA-GLUTAMYLTRANSFERASE"/>
    <property type="match status" value="1"/>
</dbReference>
<keyword evidence="4" id="KW-0012">Acyltransferase</keyword>
<feature type="transmembrane region" description="Helical" evidence="2">
    <location>
        <begin position="81"/>
        <end position="101"/>
    </location>
</feature>
<feature type="domain" description="Transglutaminase-like" evidence="3">
    <location>
        <begin position="528"/>
        <end position="598"/>
    </location>
</feature>
<dbReference type="Pfam" id="PF01841">
    <property type="entry name" value="Transglut_core"/>
    <property type="match status" value="1"/>
</dbReference>
<feature type="transmembrane region" description="Helical" evidence="2">
    <location>
        <begin position="136"/>
        <end position="154"/>
    </location>
</feature>
<evidence type="ECO:0000256" key="2">
    <source>
        <dbReference type="SAM" id="Phobius"/>
    </source>
</evidence>
<keyword evidence="2" id="KW-1133">Transmembrane helix</keyword>
<feature type="transmembrane region" description="Helical" evidence="2">
    <location>
        <begin position="221"/>
        <end position="244"/>
    </location>
</feature>
<dbReference type="KEGG" id="acaf:CA12_30910"/>
<dbReference type="InterPro" id="IPR025403">
    <property type="entry name" value="TgpA-like_C"/>
</dbReference>
<protein>
    <submittedName>
        <fullName evidence="4">Protein-glutamine gamma-glutamyltransferase</fullName>
        <ecNumber evidence="4">2.3.2.13</ecNumber>
    </submittedName>
</protein>
<dbReference type="RefSeq" id="WP_145359891.1">
    <property type="nucleotide sequence ID" value="NZ_CP036265.1"/>
</dbReference>
<evidence type="ECO:0000259" key="3">
    <source>
        <dbReference type="SMART" id="SM00460"/>
    </source>
</evidence>
<dbReference type="OrthoDB" id="9804872at2"/>
<organism evidence="4 5">
    <name type="scientific">Alienimonas californiensis</name>
    <dbReference type="NCBI Taxonomy" id="2527989"/>
    <lineage>
        <taxon>Bacteria</taxon>
        <taxon>Pseudomonadati</taxon>
        <taxon>Planctomycetota</taxon>
        <taxon>Planctomycetia</taxon>
        <taxon>Planctomycetales</taxon>
        <taxon>Planctomycetaceae</taxon>
        <taxon>Alienimonas</taxon>
    </lineage>
</organism>
<dbReference type="SUPFAM" id="SSF54001">
    <property type="entry name" value="Cysteine proteinases"/>
    <property type="match status" value="1"/>
</dbReference>
<dbReference type="Proteomes" id="UP000318741">
    <property type="component" value="Chromosome"/>
</dbReference>
<keyword evidence="2" id="KW-0472">Membrane</keyword>
<dbReference type="EMBL" id="CP036265">
    <property type="protein sequence ID" value="QDT16981.1"/>
    <property type="molecule type" value="Genomic_DNA"/>
</dbReference>